<organism evidence="2 3">
    <name type="scientific">Roseobacter fucihabitans</name>
    <dbReference type="NCBI Taxonomy" id="1537242"/>
    <lineage>
        <taxon>Bacteria</taxon>
        <taxon>Pseudomonadati</taxon>
        <taxon>Pseudomonadota</taxon>
        <taxon>Alphaproteobacteria</taxon>
        <taxon>Rhodobacterales</taxon>
        <taxon>Roseobacteraceae</taxon>
        <taxon>Roseobacter</taxon>
    </lineage>
</organism>
<dbReference type="EMBL" id="CP143423">
    <property type="protein sequence ID" value="WVX49470.1"/>
    <property type="molecule type" value="Genomic_DNA"/>
</dbReference>
<gene>
    <name evidence="2" type="ORF">ROLI_025650</name>
</gene>
<evidence type="ECO:0008006" key="4">
    <source>
        <dbReference type="Google" id="ProtNLM"/>
    </source>
</evidence>
<name>A0ABZ2BVI3_9RHOB</name>
<dbReference type="InterPro" id="IPR053842">
    <property type="entry name" value="NikA-like"/>
</dbReference>
<feature type="region of interest" description="Disordered" evidence="1">
    <location>
        <begin position="94"/>
        <end position="114"/>
    </location>
</feature>
<evidence type="ECO:0000313" key="2">
    <source>
        <dbReference type="EMBL" id="WVX49470.1"/>
    </source>
</evidence>
<reference evidence="2 3" key="1">
    <citation type="submission" date="2015-07" db="EMBL/GenBank/DDBJ databases">
        <authorList>
            <person name="Voget S."/>
            <person name="Dogs M."/>
            <person name="Brinkhoff T.H."/>
            <person name="Daniel R."/>
        </authorList>
    </citation>
    <scope>NUCLEOTIDE SEQUENCE [LARGE SCALE GENOMIC DNA]</scope>
    <source>
        <strain evidence="2 3">B14</strain>
    </source>
</reference>
<evidence type="ECO:0000313" key="3">
    <source>
        <dbReference type="Proteomes" id="UP001318682"/>
    </source>
</evidence>
<sequence length="229" mass="24427">MPVIKGAGQTGQTLEIDGARPSQSGWLRAGDYVQIGTGLYKVLADVDSDSSGNVSLDVWPLRPEVQVMQLGARVLPGLRENVSIPRIPTDYIGGTCEGRRASPSNPNQTRGERVKEGLSETVIFRCTVAEKAALVAKADAAGLPNATLMREALGLVQARRRKPVPRVDPLLTVAVARVGGNLNQLARWINGAVKSGRASNIDALIVSVRLVAIERQLAQIIGQHSEGQQ</sequence>
<reference evidence="3" key="2">
    <citation type="submission" date="2024-01" db="EMBL/GenBank/DDBJ databases">
        <title>Roseobacter fucihabitans sp. nov., isolated from the brown alga Fucus spiralis.</title>
        <authorList>
            <person name="Hahnke S."/>
            <person name="Berger M."/>
            <person name="Schlingloff A."/>
            <person name="Athale I."/>
            <person name="Neumann-Schaal M."/>
            <person name="Adenaya A."/>
            <person name="Poehlein A."/>
            <person name="Daniel R."/>
            <person name="Pertersen J."/>
            <person name="Brinkhoff T."/>
        </authorList>
    </citation>
    <scope>NUCLEOTIDE SEQUENCE [LARGE SCALE GENOMIC DNA]</scope>
    <source>
        <strain evidence="3">B14</strain>
    </source>
</reference>
<dbReference type="Pfam" id="PF21983">
    <property type="entry name" value="NikA-like"/>
    <property type="match status" value="1"/>
</dbReference>
<accession>A0ABZ2BVI3</accession>
<protein>
    <recommendedName>
        <fullName evidence="4">Bacterial mobilisation domain-containing protein</fullName>
    </recommendedName>
</protein>
<proteinExistence type="predicted"/>
<keyword evidence="3" id="KW-1185">Reference proteome</keyword>
<evidence type="ECO:0000256" key="1">
    <source>
        <dbReference type="SAM" id="MobiDB-lite"/>
    </source>
</evidence>
<dbReference type="Proteomes" id="UP001318682">
    <property type="component" value="Chromosome"/>
</dbReference>